<organism evidence="6 7">
    <name type="scientific">Phlebiopsis gigantea (strain 11061_1 CR5-6)</name>
    <name type="common">White-rot fungus</name>
    <name type="synonym">Peniophora gigantea</name>
    <dbReference type="NCBI Taxonomy" id="745531"/>
    <lineage>
        <taxon>Eukaryota</taxon>
        <taxon>Fungi</taxon>
        <taxon>Dikarya</taxon>
        <taxon>Basidiomycota</taxon>
        <taxon>Agaricomycotina</taxon>
        <taxon>Agaricomycetes</taxon>
        <taxon>Polyporales</taxon>
        <taxon>Phanerochaetaceae</taxon>
        <taxon>Phlebiopsis</taxon>
    </lineage>
</organism>
<dbReference type="Pfam" id="PF13426">
    <property type="entry name" value="PAS_9"/>
    <property type="match status" value="2"/>
</dbReference>
<evidence type="ECO:0000256" key="1">
    <source>
        <dbReference type="ARBA" id="ARBA00022630"/>
    </source>
</evidence>
<dbReference type="AlphaFoldDB" id="A0A0C3S9N0"/>
<evidence type="ECO:0000256" key="3">
    <source>
        <dbReference type="ARBA" id="ARBA00022991"/>
    </source>
</evidence>
<reference evidence="6 7" key="1">
    <citation type="journal article" date="2014" name="PLoS Genet.">
        <title>Analysis of the Phlebiopsis gigantea genome, transcriptome and secretome provides insight into its pioneer colonization strategies of wood.</title>
        <authorList>
            <person name="Hori C."/>
            <person name="Ishida T."/>
            <person name="Igarashi K."/>
            <person name="Samejima M."/>
            <person name="Suzuki H."/>
            <person name="Master E."/>
            <person name="Ferreira P."/>
            <person name="Ruiz-Duenas F.J."/>
            <person name="Held B."/>
            <person name="Canessa P."/>
            <person name="Larrondo L.F."/>
            <person name="Schmoll M."/>
            <person name="Druzhinina I.S."/>
            <person name="Kubicek C.P."/>
            <person name="Gaskell J.A."/>
            <person name="Kersten P."/>
            <person name="St John F."/>
            <person name="Glasner J."/>
            <person name="Sabat G."/>
            <person name="Splinter BonDurant S."/>
            <person name="Syed K."/>
            <person name="Yadav J."/>
            <person name="Mgbeahuruike A.C."/>
            <person name="Kovalchuk A."/>
            <person name="Asiegbu F.O."/>
            <person name="Lackner G."/>
            <person name="Hoffmeister D."/>
            <person name="Rencoret J."/>
            <person name="Gutierrez A."/>
            <person name="Sun H."/>
            <person name="Lindquist E."/>
            <person name="Barry K."/>
            <person name="Riley R."/>
            <person name="Grigoriev I.V."/>
            <person name="Henrissat B."/>
            <person name="Kues U."/>
            <person name="Berka R.M."/>
            <person name="Martinez A.T."/>
            <person name="Covert S.F."/>
            <person name="Blanchette R.A."/>
            <person name="Cullen D."/>
        </authorList>
    </citation>
    <scope>NUCLEOTIDE SEQUENCE [LARGE SCALE GENOMIC DNA]</scope>
    <source>
        <strain evidence="6 7">11061_1 CR5-6</strain>
    </source>
</reference>
<sequence length="571" mass="61909">MPFERYVTYTPHHNDASHRAEHHTSPPSYQPYPSSSTDDLSSYDPSIFSSNVPFQMPQLIMGPTLAPGGGAEVLPAGIVNPSTNISSAWFTAPPAYRSLCSGEDFSGWPLPHPQSSALSNALGDSPVYDPSQRSTRRAPRESPEEAPPASQRSFSELAANARALFASSLDATRLRHSVPSIATPISLPYVLPSVGGLHVYSTSGFDILPLLARVASRPHPKIVLGPVDLTCSFTVVDVRRFDHPIVYASPTFYKLTGYSEAEVLGRNCRFLQAPNGQVQKGAPRHHTAPEAVALLRRSLAADKECQVSLVNYRKNGAAFISLVTVIPIPGGVNNTPAEAEDVVYQIGFQIDLTEQPNAILQRLKEGSYMANYNNNVVYPTPATSKDWRVNSASNVRISKHFRTVLGNPDFVASVPISASTTTLSLVQDEKADPYDGNRYLSLMLLEKSPDFMIVLSLKGAFLYASPSVNRALGYDPEDLIGKSITDFCHEADKVPLIRELKEGGAPAANPGAHAPDADEERSLPPSTLSTGPRVVDLLFRMRAQDGNHVWVECSGRLFAEPGKGRKAIILS</sequence>
<dbReference type="PROSITE" id="PS50112">
    <property type="entry name" value="PAS"/>
    <property type="match status" value="2"/>
</dbReference>
<proteinExistence type="predicted"/>
<feature type="compositionally biased region" description="Basic and acidic residues" evidence="4">
    <location>
        <begin position="12"/>
        <end position="24"/>
    </location>
</feature>
<keyword evidence="2" id="KW-0288">FMN</keyword>
<dbReference type="GO" id="GO:0005634">
    <property type="term" value="C:nucleus"/>
    <property type="evidence" value="ECO:0007669"/>
    <property type="project" value="TreeGrafter"/>
</dbReference>
<accession>A0A0C3S9N0</accession>
<feature type="region of interest" description="Disordered" evidence="4">
    <location>
        <begin position="504"/>
        <end position="529"/>
    </location>
</feature>
<evidence type="ECO:0000256" key="2">
    <source>
        <dbReference type="ARBA" id="ARBA00022643"/>
    </source>
</evidence>
<gene>
    <name evidence="6" type="ORF">PHLGIDRAFT_72862</name>
</gene>
<feature type="domain" description="PAS" evidence="5">
    <location>
        <begin position="245"/>
        <end position="267"/>
    </location>
</feature>
<keyword evidence="3" id="KW-0157">Chromophore</keyword>
<dbReference type="InterPro" id="IPR035965">
    <property type="entry name" value="PAS-like_dom_sf"/>
</dbReference>
<feature type="non-terminal residue" evidence="6">
    <location>
        <position position="571"/>
    </location>
</feature>
<dbReference type="EMBL" id="KN840520">
    <property type="protein sequence ID" value="KIP06325.1"/>
    <property type="molecule type" value="Genomic_DNA"/>
</dbReference>
<feature type="region of interest" description="Disordered" evidence="4">
    <location>
        <begin position="10"/>
        <end position="44"/>
    </location>
</feature>
<dbReference type="SMART" id="SM00091">
    <property type="entry name" value="PAS"/>
    <property type="match status" value="2"/>
</dbReference>
<dbReference type="OrthoDB" id="447251at2759"/>
<evidence type="ECO:0000313" key="7">
    <source>
        <dbReference type="Proteomes" id="UP000053257"/>
    </source>
</evidence>
<feature type="region of interest" description="Disordered" evidence="4">
    <location>
        <begin position="119"/>
        <end position="153"/>
    </location>
</feature>
<evidence type="ECO:0000313" key="6">
    <source>
        <dbReference type="EMBL" id="KIP06325.1"/>
    </source>
</evidence>
<name>A0A0C3S9N0_PHLG1</name>
<dbReference type="PANTHER" id="PTHR47429:SF7">
    <property type="entry name" value="GATA-FACTOR"/>
    <property type="match status" value="1"/>
</dbReference>
<evidence type="ECO:0000259" key="5">
    <source>
        <dbReference type="PROSITE" id="PS50112"/>
    </source>
</evidence>
<dbReference type="SUPFAM" id="SSF55785">
    <property type="entry name" value="PYP-like sensor domain (PAS domain)"/>
    <property type="match status" value="2"/>
</dbReference>
<dbReference type="NCBIfam" id="TIGR00229">
    <property type="entry name" value="sensory_box"/>
    <property type="match status" value="1"/>
</dbReference>
<feature type="domain" description="PAS" evidence="5">
    <location>
        <begin position="444"/>
        <end position="502"/>
    </location>
</feature>
<dbReference type="PANTHER" id="PTHR47429">
    <property type="entry name" value="PROTEIN TWIN LOV 1"/>
    <property type="match status" value="1"/>
</dbReference>
<feature type="compositionally biased region" description="Low complexity" evidence="4">
    <location>
        <begin position="25"/>
        <end position="36"/>
    </location>
</feature>
<dbReference type="Proteomes" id="UP000053257">
    <property type="component" value="Unassembled WGS sequence"/>
</dbReference>
<evidence type="ECO:0000256" key="4">
    <source>
        <dbReference type="SAM" id="MobiDB-lite"/>
    </source>
</evidence>
<keyword evidence="7" id="KW-1185">Reference proteome</keyword>
<protein>
    <recommendedName>
        <fullName evidence="5">PAS domain-containing protein</fullName>
    </recommendedName>
</protein>
<dbReference type="Gene3D" id="3.30.450.20">
    <property type="entry name" value="PAS domain"/>
    <property type="match status" value="2"/>
</dbReference>
<dbReference type="STRING" id="745531.A0A0C3S9N0"/>
<feature type="compositionally biased region" description="Low complexity" evidence="4">
    <location>
        <begin position="504"/>
        <end position="514"/>
    </location>
</feature>
<dbReference type="InterPro" id="IPR000014">
    <property type="entry name" value="PAS"/>
</dbReference>
<dbReference type="CDD" id="cd00130">
    <property type="entry name" value="PAS"/>
    <property type="match status" value="1"/>
</dbReference>
<dbReference type="HOGENOM" id="CLU_502591_0_0_1"/>
<keyword evidence="1" id="KW-0285">Flavoprotein</keyword>